<evidence type="ECO:0000313" key="11">
    <source>
        <dbReference type="Proteomes" id="UP000095517"/>
    </source>
</evidence>
<evidence type="ECO:0000313" key="10">
    <source>
        <dbReference type="EMBL" id="CUO70312.1"/>
    </source>
</evidence>
<dbReference type="Pfam" id="PF00218">
    <property type="entry name" value="IGPS"/>
    <property type="match status" value="1"/>
</dbReference>
<dbReference type="PROSITE" id="PS00614">
    <property type="entry name" value="IGPS"/>
    <property type="match status" value="1"/>
</dbReference>
<keyword evidence="3 8" id="KW-0028">Amino-acid biosynthesis</keyword>
<dbReference type="EC" id="4.1.1.48" evidence="8"/>
<dbReference type="InterPro" id="IPR013798">
    <property type="entry name" value="Indole-3-glycerol_P_synth_dom"/>
</dbReference>
<dbReference type="PANTHER" id="PTHR22854">
    <property type="entry name" value="TRYPTOPHAN BIOSYNTHESIS PROTEIN"/>
    <property type="match status" value="1"/>
</dbReference>
<evidence type="ECO:0000256" key="6">
    <source>
        <dbReference type="ARBA" id="ARBA00023141"/>
    </source>
</evidence>
<evidence type="ECO:0000256" key="1">
    <source>
        <dbReference type="ARBA" id="ARBA00001633"/>
    </source>
</evidence>
<protein>
    <recommendedName>
        <fullName evidence="8">Indole-3-glycerol phosphate synthase</fullName>
        <shortName evidence="8">IGPS</shortName>
        <ecNumber evidence="8">4.1.1.48</ecNumber>
    </recommendedName>
</protein>
<dbReference type="Gene3D" id="3.20.20.70">
    <property type="entry name" value="Aldolase class I"/>
    <property type="match status" value="1"/>
</dbReference>
<dbReference type="GO" id="GO:0000162">
    <property type="term" value="P:L-tryptophan biosynthetic process"/>
    <property type="evidence" value="ECO:0007669"/>
    <property type="project" value="UniProtKB-UniRule"/>
</dbReference>
<evidence type="ECO:0000256" key="8">
    <source>
        <dbReference type="HAMAP-Rule" id="MF_00134"/>
    </source>
</evidence>
<evidence type="ECO:0000256" key="4">
    <source>
        <dbReference type="ARBA" id="ARBA00022793"/>
    </source>
</evidence>
<dbReference type="NCBIfam" id="NF001377">
    <property type="entry name" value="PRK00278.2-4"/>
    <property type="match status" value="1"/>
</dbReference>
<dbReference type="InterPro" id="IPR011060">
    <property type="entry name" value="RibuloseP-bd_barrel"/>
</dbReference>
<keyword evidence="4 8" id="KW-0210">Decarboxylase</keyword>
<keyword evidence="5 8" id="KW-0822">Tryptophan biosynthesis</keyword>
<dbReference type="UniPathway" id="UPA00035">
    <property type="reaction ID" value="UER00043"/>
</dbReference>
<dbReference type="InterPro" id="IPR013785">
    <property type="entry name" value="Aldolase_TIM"/>
</dbReference>
<dbReference type="AlphaFoldDB" id="A0A174H5J8"/>
<evidence type="ECO:0000256" key="5">
    <source>
        <dbReference type="ARBA" id="ARBA00022822"/>
    </source>
</evidence>
<name>A0A174H5J8_9BACE</name>
<organism evidence="10 11">
    <name type="scientific">Bacteroides finegoldii</name>
    <dbReference type="NCBI Taxonomy" id="338188"/>
    <lineage>
        <taxon>Bacteria</taxon>
        <taxon>Pseudomonadati</taxon>
        <taxon>Bacteroidota</taxon>
        <taxon>Bacteroidia</taxon>
        <taxon>Bacteroidales</taxon>
        <taxon>Bacteroidaceae</taxon>
        <taxon>Bacteroides</taxon>
    </lineage>
</organism>
<dbReference type="RefSeq" id="WP_055279299.1">
    <property type="nucleotide sequence ID" value="NZ_CABIXA010000014.1"/>
</dbReference>
<sequence length="260" mass="28849">MKDILSEIIANKRFEVDLQKRAISIEQLQEGISESPTPRSMKQALASSASGIIAEFKRRSPSKGWIQEEACPEEIVPSYAAAGASALSILTDEKFFGGSLKDIRTARPLVEIPILRKDFIIDEYQLYQAKIVGADAVLLIAAALELEKCNELAEKAHSLGLEVLLEIHNTEELSYINKKIDMIGVNNRNLGTFFTDVENSFRLAEQLPQDSVLVSESGISNPEIVKRLRTAGFRGFLIGETLMKTEHPGETLQNFLQAMQ</sequence>
<comment type="pathway">
    <text evidence="2 8">Amino-acid biosynthesis; L-tryptophan biosynthesis; L-tryptophan from chorismate: step 4/5.</text>
</comment>
<dbReference type="EMBL" id="CYZH01000014">
    <property type="protein sequence ID" value="CUO70312.1"/>
    <property type="molecule type" value="Genomic_DNA"/>
</dbReference>
<reference evidence="10 11" key="1">
    <citation type="submission" date="2015-09" db="EMBL/GenBank/DDBJ databases">
        <authorList>
            <consortium name="Pathogen Informatics"/>
        </authorList>
    </citation>
    <scope>NUCLEOTIDE SEQUENCE [LARGE SCALE GENOMIC DNA]</scope>
    <source>
        <strain evidence="10 11">2789STDY5608840</strain>
    </source>
</reference>
<dbReference type="InterPro" id="IPR045186">
    <property type="entry name" value="Indole-3-glycerol_P_synth"/>
</dbReference>
<keyword evidence="6 8" id="KW-0057">Aromatic amino acid biosynthesis</keyword>
<evidence type="ECO:0000256" key="7">
    <source>
        <dbReference type="ARBA" id="ARBA00023239"/>
    </source>
</evidence>
<accession>A0A174H5J8</accession>
<evidence type="ECO:0000256" key="2">
    <source>
        <dbReference type="ARBA" id="ARBA00004696"/>
    </source>
</evidence>
<dbReference type="InterPro" id="IPR001468">
    <property type="entry name" value="Indole-3-GlycerolPSynthase_CS"/>
</dbReference>
<evidence type="ECO:0000256" key="3">
    <source>
        <dbReference type="ARBA" id="ARBA00022605"/>
    </source>
</evidence>
<evidence type="ECO:0000259" key="9">
    <source>
        <dbReference type="Pfam" id="PF00218"/>
    </source>
</evidence>
<dbReference type="FunFam" id="3.20.20.70:FF:000024">
    <property type="entry name" value="Indole-3-glycerol phosphate synthase"/>
    <property type="match status" value="1"/>
</dbReference>
<dbReference type="CDD" id="cd00331">
    <property type="entry name" value="IGPS"/>
    <property type="match status" value="1"/>
</dbReference>
<dbReference type="PANTHER" id="PTHR22854:SF2">
    <property type="entry name" value="INDOLE-3-GLYCEROL-PHOSPHATE SYNTHASE"/>
    <property type="match status" value="1"/>
</dbReference>
<comment type="similarity">
    <text evidence="8">Belongs to the TrpC family.</text>
</comment>
<dbReference type="HAMAP" id="MF_00134_B">
    <property type="entry name" value="IGPS_B"/>
    <property type="match status" value="1"/>
</dbReference>
<dbReference type="GO" id="GO:0004640">
    <property type="term" value="F:phosphoribosylanthranilate isomerase activity"/>
    <property type="evidence" value="ECO:0007669"/>
    <property type="project" value="TreeGrafter"/>
</dbReference>
<comment type="catalytic activity">
    <reaction evidence="1 8">
        <text>1-(2-carboxyphenylamino)-1-deoxy-D-ribulose 5-phosphate + H(+) = (1S,2R)-1-C-(indol-3-yl)glycerol 3-phosphate + CO2 + H2O</text>
        <dbReference type="Rhea" id="RHEA:23476"/>
        <dbReference type="ChEBI" id="CHEBI:15377"/>
        <dbReference type="ChEBI" id="CHEBI:15378"/>
        <dbReference type="ChEBI" id="CHEBI:16526"/>
        <dbReference type="ChEBI" id="CHEBI:58613"/>
        <dbReference type="ChEBI" id="CHEBI:58866"/>
        <dbReference type="EC" id="4.1.1.48"/>
    </reaction>
</comment>
<dbReference type="STRING" id="338188.ERS852397_02595"/>
<dbReference type="Proteomes" id="UP000095517">
    <property type="component" value="Unassembled WGS sequence"/>
</dbReference>
<keyword evidence="7 8" id="KW-0456">Lyase</keyword>
<feature type="domain" description="Indole-3-glycerol phosphate synthase" evidence="9">
    <location>
        <begin position="5"/>
        <end position="251"/>
    </location>
</feature>
<dbReference type="GO" id="GO:0004425">
    <property type="term" value="F:indole-3-glycerol-phosphate synthase activity"/>
    <property type="evidence" value="ECO:0007669"/>
    <property type="project" value="UniProtKB-UniRule"/>
</dbReference>
<dbReference type="SUPFAM" id="SSF51366">
    <property type="entry name" value="Ribulose-phoshate binding barrel"/>
    <property type="match status" value="1"/>
</dbReference>
<proteinExistence type="inferred from homology"/>
<gene>
    <name evidence="8 10" type="primary">trpC</name>
    <name evidence="10" type="ORF">ERS852397_02595</name>
</gene>